<proteinExistence type="inferred from homology"/>
<keyword evidence="3" id="KW-0969">Cilium</keyword>
<dbReference type="PANTHER" id="PTHR36307:SF1">
    <property type="entry name" value="FLAGELLA BASAL BODY P-RING FORMATION PROTEIN FLGA"/>
    <property type="match status" value="1"/>
</dbReference>
<dbReference type="InterPro" id="IPR039246">
    <property type="entry name" value="Flagellar_FlgA"/>
</dbReference>
<dbReference type="NCBIfam" id="TIGR03170">
    <property type="entry name" value="flgA_cterm"/>
    <property type="match status" value="1"/>
</dbReference>
<keyword evidence="3" id="KW-0282">Flagellum</keyword>
<dbReference type="STRING" id="260084.SAMN02927928_1381"/>
<name>A0A1G4QNP9_9CAUL</name>
<keyword evidence="1" id="KW-0732">Signal</keyword>
<feature type="chain" id="PRO_5011331493" description="Flagella basal body P-ring formation protein FlgA" evidence="1">
    <location>
        <begin position="21"/>
        <end position="207"/>
    </location>
</feature>
<comment type="similarity">
    <text evidence="1">Belongs to the FlgA family.</text>
</comment>
<evidence type="ECO:0000259" key="2">
    <source>
        <dbReference type="Pfam" id="PF13144"/>
    </source>
</evidence>
<dbReference type="GO" id="GO:0042597">
    <property type="term" value="C:periplasmic space"/>
    <property type="evidence" value="ECO:0007669"/>
    <property type="project" value="UniProtKB-SubCell"/>
</dbReference>
<dbReference type="OrthoDB" id="7171936at2"/>
<keyword evidence="1" id="KW-0574">Periplasm</keyword>
<dbReference type="Gene3D" id="2.30.30.760">
    <property type="match status" value="1"/>
</dbReference>
<dbReference type="AlphaFoldDB" id="A0A1G4QNP9"/>
<sequence length="207" mass="21133">MKVLAALSVILLAVPALANAQTSPAPLVLKSSVTDGDGRITLGDVFDNAGQASDVLLGYRQGSTAVLDAAIVQSIAARNGAYWDNARGLRRIIVAAGPETSSGNVSGNAQQLATITGTQSPANWGQPALSGPVAVKRSEMVSVTWTQNGLSLTLSGPAQKDGAIGDVIQVQNPSSKKMIDAVVTGPGRAVSGQAATQIRNQTFLSSR</sequence>
<dbReference type="EMBL" id="FMTS01000001">
    <property type="protein sequence ID" value="SCW45958.1"/>
    <property type="molecule type" value="Genomic_DNA"/>
</dbReference>
<dbReference type="GO" id="GO:0044780">
    <property type="term" value="P:bacterial-type flagellum assembly"/>
    <property type="evidence" value="ECO:0007669"/>
    <property type="project" value="InterPro"/>
</dbReference>
<evidence type="ECO:0000313" key="4">
    <source>
        <dbReference type="Proteomes" id="UP000199150"/>
    </source>
</evidence>
<organism evidence="3 4">
    <name type="scientific">Asticcacaulis taihuensis</name>
    <dbReference type="NCBI Taxonomy" id="260084"/>
    <lineage>
        <taxon>Bacteria</taxon>
        <taxon>Pseudomonadati</taxon>
        <taxon>Pseudomonadota</taxon>
        <taxon>Alphaproteobacteria</taxon>
        <taxon>Caulobacterales</taxon>
        <taxon>Caulobacteraceae</taxon>
        <taxon>Asticcacaulis</taxon>
    </lineage>
</organism>
<comment type="subcellular location">
    <subcellularLocation>
        <location evidence="1">Periplasm</location>
    </subcellularLocation>
</comment>
<keyword evidence="4" id="KW-1185">Reference proteome</keyword>
<keyword evidence="3" id="KW-0966">Cell projection</keyword>
<dbReference type="PANTHER" id="PTHR36307">
    <property type="entry name" value="FLAGELLA BASAL BODY P-RING FORMATION PROTEIN FLGA"/>
    <property type="match status" value="1"/>
</dbReference>
<dbReference type="Proteomes" id="UP000199150">
    <property type="component" value="Unassembled WGS sequence"/>
</dbReference>
<dbReference type="Pfam" id="PF13144">
    <property type="entry name" value="ChapFlgA"/>
    <property type="match status" value="1"/>
</dbReference>
<dbReference type="RefSeq" id="WP_090645317.1">
    <property type="nucleotide sequence ID" value="NZ_CBCRYE010000001.1"/>
</dbReference>
<feature type="signal peptide" evidence="1">
    <location>
        <begin position="1"/>
        <end position="20"/>
    </location>
</feature>
<reference evidence="4" key="1">
    <citation type="submission" date="2016-10" db="EMBL/GenBank/DDBJ databases">
        <authorList>
            <person name="Varghese N."/>
            <person name="Submissions S."/>
        </authorList>
    </citation>
    <scope>NUCLEOTIDE SEQUENCE [LARGE SCALE GENOMIC DNA]</scope>
    <source>
        <strain evidence="4">CGMCC 1.3431</strain>
    </source>
</reference>
<evidence type="ECO:0000256" key="1">
    <source>
        <dbReference type="RuleBase" id="RU362063"/>
    </source>
</evidence>
<evidence type="ECO:0000313" key="3">
    <source>
        <dbReference type="EMBL" id="SCW45958.1"/>
    </source>
</evidence>
<comment type="function">
    <text evidence="1">Involved in the assembly process of the P-ring formation. It may associate with FlgF on the rod constituting a structure essential for the P-ring assembly or may act as a modulator protein for the P-ring assembly.</text>
</comment>
<protein>
    <recommendedName>
        <fullName evidence="1">Flagella basal body P-ring formation protein FlgA</fullName>
    </recommendedName>
</protein>
<feature type="domain" description="Flagella basal body P-ring formation protein FlgA SAF" evidence="2">
    <location>
        <begin position="129"/>
        <end position="188"/>
    </location>
</feature>
<gene>
    <name evidence="3" type="ORF">SAMN02927928_1381</name>
</gene>
<dbReference type="InterPro" id="IPR017585">
    <property type="entry name" value="SAF_FlgA"/>
</dbReference>
<keyword evidence="1" id="KW-1005">Bacterial flagellum biogenesis</keyword>
<accession>A0A1G4QNP9</accession>